<sequence length="114" mass="12031">MATEHPPTEAAARTFGSGPNHTHARVSASAATAKHIAIDPFTSDRKIMDNGKLLVSGVVPPLIAFISTRSHDGTSENLAPMSFFFQMVNVDPPILVVGLSSSMAEAKDTSIDLL</sequence>
<comment type="similarity">
    <text evidence="4">Belongs to the flavoredoxin family.</text>
</comment>
<name>G9MQY4_HYPVG</name>
<evidence type="ECO:0000256" key="3">
    <source>
        <dbReference type="ARBA" id="ARBA00022643"/>
    </source>
</evidence>
<comment type="cofactor">
    <cofactor evidence="1">
        <name>FMN</name>
        <dbReference type="ChEBI" id="CHEBI:58210"/>
    </cofactor>
</comment>
<organism evidence="6 7">
    <name type="scientific">Hypocrea virens (strain Gv29-8 / FGSC 10586)</name>
    <name type="common">Gliocladium virens</name>
    <name type="synonym">Trichoderma virens</name>
    <dbReference type="NCBI Taxonomy" id="413071"/>
    <lineage>
        <taxon>Eukaryota</taxon>
        <taxon>Fungi</taxon>
        <taxon>Dikarya</taxon>
        <taxon>Ascomycota</taxon>
        <taxon>Pezizomycotina</taxon>
        <taxon>Sordariomycetes</taxon>
        <taxon>Hypocreomycetidae</taxon>
        <taxon>Hypocreales</taxon>
        <taxon>Hypocreaceae</taxon>
        <taxon>Trichoderma</taxon>
    </lineage>
</organism>
<dbReference type="AlphaFoldDB" id="G9MQY4"/>
<reference evidence="6 7" key="1">
    <citation type="journal article" date="2011" name="Genome Biol.">
        <title>Comparative genome sequence analysis underscores mycoparasitism as the ancestral life style of Trichoderma.</title>
        <authorList>
            <person name="Kubicek C.P."/>
            <person name="Herrera-Estrella A."/>
            <person name="Seidl-Seiboth V."/>
            <person name="Martinez D.A."/>
            <person name="Druzhinina I.S."/>
            <person name="Thon M."/>
            <person name="Zeilinger S."/>
            <person name="Casas-Flores S."/>
            <person name="Horwitz B.A."/>
            <person name="Mukherjee P.K."/>
            <person name="Mukherjee M."/>
            <person name="Kredics L."/>
            <person name="Alcaraz L.D."/>
            <person name="Aerts A."/>
            <person name="Antal Z."/>
            <person name="Atanasova L."/>
            <person name="Cervantes-Badillo M.G."/>
            <person name="Challacombe J."/>
            <person name="Chertkov O."/>
            <person name="McCluskey K."/>
            <person name="Coulpier F."/>
            <person name="Deshpande N."/>
            <person name="von Doehren H."/>
            <person name="Ebbole D.J."/>
            <person name="Esquivel-Naranjo E.U."/>
            <person name="Fekete E."/>
            <person name="Flipphi M."/>
            <person name="Glaser F."/>
            <person name="Gomez-Rodriguez E.Y."/>
            <person name="Gruber S."/>
            <person name="Han C."/>
            <person name="Henrissat B."/>
            <person name="Hermosa R."/>
            <person name="Hernandez-Onate M."/>
            <person name="Karaffa L."/>
            <person name="Kosti I."/>
            <person name="Le Crom S."/>
            <person name="Lindquist E."/>
            <person name="Lucas S."/>
            <person name="Luebeck M."/>
            <person name="Luebeck P.S."/>
            <person name="Margeot A."/>
            <person name="Metz B."/>
            <person name="Misra M."/>
            <person name="Nevalainen H."/>
            <person name="Omann M."/>
            <person name="Packer N."/>
            <person name="Perrone G."/>
            <person name="Uresti-Rivera E.E."/>
            <person name="Salamov A."/>
            <person name="Schmoll M."/>
            <person name="Seiboth B."/>
            <person name="Shapiro H."/>
            <person name="Sukno S."/>
            <person name="Tamayo-Ramos J.A."/>
            <person name="Tisch D."/>
            <person name="Wiest A."/>
            <person name="Wilkinson H.H."/>
            <person name="Zhang M."/>
            <person name="Coutinho P.M."/>
            <person name="Kenerley C.M."/>
            <person name="Monte E."/>
            <person name="Baker S.E."/>
            <person name="Grigoriev I.V."/>
        </authorList>
    </citation>
    <scope>NUCLEOTIDE SEQUENCE [LARGE SCALE GENOMIC DNA]</scope>
    <source>
        <strain evidence="7">Gv29-8 / FGSC 10586</strain>
    </source>
</reference>
<dbReference type="Gene3D" id="2.30.110.10">
    <property type="entry name" value="Electron Transport, Fmn-binding Protein, Chain A"/>
    <property type="match status" value="1"/>
</dbReference>
<dbReference type="HOGENOM" id="CLU_2121421_0_0_1"/>
<evidence type="ECO:0000256" key="5">
    <source>
        <dbReference type="SAM" id="MobiDB-lite"/>
    </source>
</evidence>
<evidence type="ECO:0000256" key="2">
    <source>
        <dbReference type="ARBA" id="ARBA00022630"/>
    </source>
</evidence>
<dbReference type="GeneID" id="25791588"/>
<evidence type="ECO:0008006" key="8">
    <source>
        <dbReference type="Google" id="ProtNLM"/>
    </source>
</evidence>
<evidence type="ECO:0000313" key="6">
    <source>
        <dbReference type="EMBL" id="EHK22512.1"/>
    </source>
</evidence>
<dbReference type="InterPro" id="IPR012349">
    <property type="entry name" value="Split_barrel_FMN-bd"/>
</dbReference>
<evidence type="ECO:0000313" key="7">
    <source>
        <dbReference type="Proteomes" id="UP000007115"/>
    </source>
</evidence>
<proteinExistence type="inferred from homology"/>
<comment type="caution">
    <text evidence="6">The sequence shown here is derived from an EMBL/GenBank/DDBJ whole genome shotgun (WGS) entry which is preliminary data.</text>
</comment>
<protein>
    <recommendedName>
        <fullName evidence="8">Flavin reductase like domain-containing protein</fullName>
    </recommendedName>
</protein>
<keyword evidence="2" id="KW-0285">Flavoprotein</keyword>
<dbReference type="PANTHER" id="PTHR33798:SF5">
    <property type="entry name" value="FLAVIN REDUCTASE LIKE DOMAIN-CONTAINING PROTEIN"/>
    <property type="match status" value="1"/>
</dbReference>
<dbReference type="InParanoid" id="G9MQY4"/>
<evidence type="ECO:0000256" key="1">
    <source>
        <dbReference type="ARBA" id="ARBA00001917"/>
    </source>
</evidence>
<evidence type="ECO:0000256" key="4">
    <source>
        <dbReference type="ARBA" id="ARBA00038054"/>
    </source>
</evidence>
<dbReference type="VEuPathDB" id="FungiDB:TRIVIDRAFT_221782"/>
<accession>G9MQY4</accession>
<gene>
    <name evidence="6" type="ORF">TRIVIDRAFT_221782</name>
</gene>
<keyword evidence="7" id="KW-1185">Reference proteome</keyword>
<keyword evidence="3" id="KW-0288">FMN</keyword>
<dbReference type="Proteomes" id="UP000007115">
    <property type="component" value="Unassembled WGS sequence"/>
</dbReference>
<dbReference type="SUPFAM" id="SSF50475">
    <property type="entry name" value="FMN-binding split barrel"/>
    <property type="match status" value="1"/>
</dbReference>
<feature type="region of interest" description="Disordered" evidence="5">
    <location>
        <begin position="1"/>
        <end position="26"/>
    </location>
</feature>
<dbReference type="EMBL" id="ABDF02000006">
    <property type="protein sequence ID" value="EHK22512.1"/>
    <property type="molecule type" value="Genomic_DNA"/>
</dbReference>
<dbReference type="OrthoDB" id="10250990at2759"/>
<dbReference type="PANTHER" id="PTHR33798">
    <property type="entry name" value="FLAVOPROTEIN OXYGENASE"/>
    <property type="match status" value="1"/>
</dbReference>
<dbReference type="STRING" id="413071.G9MQY4"/>
<dbReference type="RefSeq" id="XP_013956730.1">
    <property type="nucleotide sequence ID" value="XM_014101255.1"/>
</dbReference>